<dbReference type="NCBIfam" id="NF041195">
    <property type="entry name" value="ScbA_BarX_GamBu"/>
    <property type="match status" value="1"/>
</dbReference>
<reference evidence="2" key="1">
    <citation type="submission" date="2020-11" db="EMBL/GenBank/DDBJ databases">
        <title>Isolation and identification of active actinomycetes.</title>
        <authorList>
            <person name="Yu B."/>
        </authorList>
    </citation>
    <scope>NUCLEOTIDE SEQUENCE</scope>
    <source>
        <strain evidence="2">NEAU-YB345</strain>
    </source>
</reference>
<keyword evidence="3" id="KW-1185">Reference proteome</keyword>
<evidence type="ECO:0000313" key="3">
    <source>
        <dbReference type="Proteomes" id="UP000657385"/>
    </source>
</evidence>
<name>A0A931FHS4_9ACTN</name>
<dbReference type="EMBL" id="JADPRT010000017">
    <property type="protein sequence ID" value="MBF9072635.1"/>
    <property type="molecule type" value="Genomic_DNA"/>
</dbReference>
<accession>A0A931FHS4</accession>
<dbReference type="InterPro" id="IPR005509">
    <property type="entry name" value="AfsA_hotdog_dom"/>
</dbReference>
<evidence type="ECO:0000313" key="2">
    <source>
        <dbReference type="EMBL" id="MBF9072635.1"/>
    </source>
</evidence>
<evidence type="ECO:0000259" key="1">
    <source>
        <dbReference type="Pfam" id="PF03756"/>
    </source>
</evidence>
<organism evidence="2 3">
    <name type="scientific">Streptacidiphilus fuscans</name>
    <dbReference type="NCBI Taxonomy" id="2789292"/>
    <lineage>
        <taxon>Bacteria</taxon>
        <taxon>Bacillati</taxon>
        <taxon>Actinomycetota</taxon>
        <taxon>Actinomycetes</taxon>
        <taxon>Kitasatosporales</taxon>
        <taxon>Streptomycetaceae</taxon>
        <taxon>Streptacidiphilus</taxon>
    </lineage>
</organism>
<dbReference type="InterPro" id="IPR047757">
    <property type="entry name" value="AfsA-like"/>
</dbReference>
<dbReference type="Pfam" id="PF03756">
    <property type="entry name" value="AfsA"/>
    <property type="match status" value="2"/>
</dbReference>
<dbReference type="GO" id="GO:0016740">
    <property type="term" value="F:transferase activity"/>
    <property type="evidence" value="ECO:0007669"/>
    <property type="project" value="InterPro"/>
</dbReference>
<dbReference type="Proteomes" id="UP000657385">
    <property type="component" value="Unassembled WGS sequence"/>
</dbReference>
<gene>
    <name evidence="2" type="ORF">I2501_31915</name>
</gene>
<protein>
    <recommendedName>
        <fullName evidence="1">A-factor biosynthesis hotdog domain-containing protein</fullName>
    </recommendedName>
</protein>
<sequence>MRVMSSTDIGSTAASGSGTATIELDANDFFQQPVPRRYVHRAAVSEVLLTHLMADEVPDAFRVSAQWPRGHSYYRSRDGRHDPMLLAETIRQAGLMIGHVGYGIPIGHSFIMDRIAFDIADEGLRCGGVPTDLELSVSCYNFRRRGKQVIGAEGAVGVYRGATQVGTGSFGFVASSPAVYKRMRGDILDRFTASFTASDPSEAAVVPPQAVAPRLVARDDVADVVLAEVSDAPEASEPGRWQLRCNLAHPVLFDHPVDHIPGMVLLEAARQTVHRVLHPRQIVITGITSTFDRYAELDVPTEIVTSREPDLGDGGVRIRVDLLQRGESVASALVTAAVVG</sequence>
<feature type="domain" description="A-factor biosynthesis hotdog" evidence="1">
    <location>
        <begin position="215"/>
        <end position="336"/>
    </location>
</feature>
<feature type="domain" description="A-factor biosynthesis hotdog" evidence="1">
    <location>
        <begin position="38"/>
        <end position="170"/>
    </location>
</feature>
<proteinExistence type="predicted"/>
<dbReference type="AlphaFoldDB" id="A0A931FHS4"/>
<comment type="caution">
    <text evidence="2">The sequence shown here is derived from an EMBL/GenBank/DDBJ whole genome shotgun (WGS) entry which is preliminary data.</text>
</comment>